<dbReference type="RefSeq" id="WP_212008461.1">
    <property type="nucleotide sequence ID" value="NZ_JAAFYZ010000018.1"/>
</dbReference>
<sequence length="357" mass="38070">MIDELSENCHEMLLRLAGRVADKALADARSLLAAEGPTAPAPLIARAVTDARAALTPEDHALILRALAETGADPAVLDGVATEPGVPAPAFLFAPAPMSVLREIGERVSASLDLTFGSDAMLSGDLTDALDEAAQTAADEIKGLVGLWRTWRFAADGGDDPAPRRVYLAEVRPDTAPWTAAAELQQVLAAHGETDPQVEAFASWRPVLPYQAHARSYSALLWAAAPGRPFNSAKVFDTIDAATGVGTFDEAHPVLEDDERAVVLEYLDSGIALAVTDGRIDDVLDPGRRGSVPLSLRTDGEWIWTDTVRYYLEEHGLAPDPDLLTHISDRDEAQPDALDGVVVFRALTHLQRVPAAG</sequence>
<dbReference type="Proteomes" id="UP000730482">
    <property type="component" value="Unassembled WGS sequence"/>
</dbReference>
<evidence type="ECO:0000313" key="1">
    <source>
        <dbReference type="EMBL" id="MBS2546818.1"/>
    </source>
</evidence>
<accession>A0ABS5KLA2</accession>
<comment type="caution">
    <text evidence="1">The sequence shown here is derived from an EMBL/GenBank/DDBJ whole genome shotgun (WGS) entry which is preliminary data.</text>
</comment>
<evidence type="ECO:0000313" key="2">
    <source>
        <dbReference type="Proteomes" id="UP000730482"/>
    </source>
</evidence>
<organism evidence="1 2">
    <name type="scientific">Catenulispora pinistramenti</name>
    <dbReference type="NCBI Taxonomy" id="2705254"/>
    <lineage>
        <taxon>Bacteria</taxon>
        <taxon>Bacillati</taxon>
        <taxon>Actinomycetota</taxon>
        <taxon>Actinomycetes</taxon>
        <taxon>Catenulisporales</taxon>
        <taxon>Catenulisporaceae</taxon>
        <taxon>Catenulispora</taxon>
    </lineage>
</organism>
<dbReference type="EMBL" id="JAAFYZ010000018">
    <property type="protein sequence ID" value="MBS2546818.1"/>
    <property type="molecule type" value="Genomic_DNA"/>
</dbReference>
<proteinExistence type="predicted"/>
<reference evidence="1 2" key="1">
    <citation type="submission" date="2020-02" db="EMBL/GenBank/DDBJ databases">
        <title>Acidophilic actinobacteria isolated from forest soil.</title>
        <authorList>
            <person name="Golinska P."/>
        </authorList>
    </citation>
    <scope>NUCLEOTIDE SEQUENCE [LARGE SCALE GENOMIC DNA]</scope>
    <source>
        <strain evidence="1 2">NL8</strain>
    </source>
</reference>
<protein>
    <submittedName>
        <fullName evidence="1">Uncharacterized protein</fullName>
    </submittedName>
</protein>
<keyword evidence="2" id="KW-1185">Reference proteome</keyword>
<gene>
    <name evidence="1" type="ORF">KGQ19_08045</name>
</gene>
<name>A0ABS5KLA2_9ACTN</name>